<evidence type="ECO:0000256" key="1">
    <source>
        <dbReference type="SAM" id="MobiDB-lite"/>
    </source>
</evidence>
<name>A0ABU7TN37_9HYPH</name>
<dbReference type="RefSeq" id="WP_331301908.1">
    <property type="nucleotide sequence ID" value="NZ_MLCA01000006.1"/>
</dbReference>
<evidence type="ECO:0000313" key="3">
    <source>
        <dbReference type="Proteomes" id="UP001355206"/>
    </source>
</evidence>
<organism evidence="2 3">
    <name type="scientific">Methylobacterium oryzae</name>
    <dbReference type="NCBI Taxonomy" id="334852"/>
    <lineage>
        <taxon>Bacteria</taxon>
        <taxon>Pseudomonadati</taxon>
        <taxon>Pseudomonadota</taxon>
        <taxon>Alphaproteobacteria</taxon>
        <taxon>Hyphomicrobiales</taxon>
        <taxon>Methylobacteriaceae</taxon>
        <taxon>Methylobacterium</taxon>
    </lineage>
</organism>
<dbReference type="Proteomes" id="UP001355206">
    <property type="component" value="Unassembled WGS sequence"/>
</dbReference>
<gene>
    <name evidence="2" type="ORF">MOTC310_11875</name>
</gene>
<dbReference type="EMBL" id="MLCA01000006">
    <property type="protein sequence ID" value="MEE7491122.1"/>
    <property type="molecule type" value="Genomic_DNA"/>
</dbReference>
<feature type="region of interest" description="Disordered" evidence="1">
    <location>
        <begin position="101"/>
        <end position="162"/>
    </location>
</feature>
<keyword evidence="3" id="KW-1185">Reference proteome</keyword>
<reference evidence="2 3" key="1">
    <citation type="journal article" date="2012" name="Genet. Mol. Biol.">
        <title>Analysis of 16S rRNA and mxaF genes revealing insights into Methylobacterium niche-specific plant association.</title>
        <authorList>
            <person name="Dourado M.N."/>
            <person name="Andreote F.D."/>
            <person name="Dini-Andreote F."/>
            <person name="Conti R."/>
            <person name="Araujo J.M."/>
            <person name="Araujo W.L."/>
        </authorList>
    </citation>
    <scope>NUCLEOTIDE SEQUENCE [LARGE SCALE GENOMIC DNA]</scope>
    <source>
        <strain evidence="2 3">TC3-10</strain>
    </source>
</reference>
<comment type="caution">
    <text evidence="2">The sequence shown here is derived from an EMBL/GenBank/DDBJ whole genome shotgun (WGS) entry which is preliminary data.</text>
</comment>
<protein>
    <recommendedName>
        <fullName evidence="4">Transposase</fullName>
    </recommendedName>
</protein>
<proteinExistence type="predicted"/>
<accession>A0ABU7TN37</accession>
<sequence length="162" mass="17039">MLTASQARDETLPKLSALVRLAQSSMGSKMAAYDAVGRRIGASGSWVRKFMGRQDTGLDGHVLHNIRTAYERLCSNIEAAADAAEATNALLREDLHAALRADRPAAARTPGGAPAAGAAPCRPGRPTAPALVRPDARPRVPGLPGAVDLTDLPLWRAANEEE</sequence>
<evidence type="ECO:0000313" key="2">
    <source>
        <dbReference type="EMBL" id="MEE7491122.1"/>
    </source>
</evidence>
<feature type="compositionally biased region" description="Low complexity" evidence="1">
    <location>
        <begin position="106"/>
        <end position="130"/>
    </location>
</feature>
<evidence type="ECO:0008006" key="4">
    <source>
        <dbReference type="Google" id="ProtNLM"/>
    </source>
</evidence>